<dbReference type="Proteomes" id="UP000886998">
    <property type="component" value="Unassembled WGS sequence"/>
</dbReference>
<feature type="transmembrane region" description="Helical" evidence="1">
    <location>
        <begin position="182"/>
        <end position="205"/>
    </location>
</feature>
<keyword evidence="1" id="KW-0472">Membrane</keyword>
<organism evidence="2 3">
    <name type="scientific">Trichonephila inaurata madagascariensis</name>
    <dbReference type="NCBI Taxonomy" id="2747483"/>
    <lineage>
        <taxon>Eukaryota</taxon>
        <taxon>Metazoa</taxon>
        <taxon>Ecdysozoa</taxon>
        <taxon>Arthropoda</taxon>
        <taxon>Chelicerata</taxon>
        <taxon>Arachnida</taxon>
        <taxon>Araneae</taxon>
        <taxon>Araneomorphae</taxon>
        <taxon>Entelegynae</taxon>
        <taxon>Araneoidea</taxon>
        <taxon>Nephilidae</taxon>
        <taxon>Trichonephila</taxon>
        <taxon>Trichonephila inaurata</taxon>
    </lineage>
</organism>
<reference evidence="2" key="1">
    <citation type="submission" date="2020-08" db="EMBL/GenBank/DDBJ databases">
        <title>Multicomponent nature underlies the extraordinary mechanical properties of spider dragline silk.</title>
        <authorList>
            <person name="Kono N."/>
            <person name="Nakamura H."/>
            <person name="Mori M."/>
            <person name="Yoshida Y."/>
            <person name="Ohtoshi R."/>
            <person name="Malay A.D."/>
            <person name="Moran D.A.P."/>
            <person name="Tomita M."/>
            <person name="Numata K."/>
            <person name="Arakawa K."/>
        </authorList>
    </citation>
    <scope>NUCLEOTIDE SEQUENCE</scope>
</reference>
<name>A0A8X6MBZ2_9ARAC</name>
<evidence type="ECO:0000256" key="1">
    <source>
        <dbReference type="SAM" id="Phobius"/>
    </source>
</evidence>
<evidence type="ECO:0000313" key="3">
    <source>
        <dbReference type="Proteomes" id="UP000886998"/>
    </source>
</evidence>
<feature type="transmembrane region" description="Helical" evidence="1">
    <location>
        <begin position="225"/>
        <end position="245"/>
    </location>
</feature>
<keyword evidence="3" id="KW-1185">Reference proteome</keyword>
<sequence length="270" mass="31681">MCIGLHEVFYDLTWLKVGIAYIASYMSPVMVWYVALFKRKRIRDLLQNVKEENPHSSEKFINCLVILSCSVPVVLSIQLAVKFCTTEESAFYTYGYDVGNEWATFTIVSVKAFIYYMVYPTYINIVALFYVSVCLRCKTRVQYLNSEITACLPEDFTLRFQRNILRKRVKILKLLLKIKDTFSLSLFFILIAHTTMCSSIIGWFLVKQWNESGYYWKLEAPYFSLSSIFCVISVLWVAGGIPVELNTFKETFYQKTHQRLLFFNIRMNCF</sequence>
<comment type="caution">
    <text evidence="2">The sequence shown here is derived from an EMBL/GenBank/DDBJ whole genome shotgun (WGS) entry which is preliminary data.</text>
</comment>
<keyword evidence="1" id="KW-0812">Transmembrane</keyword>
<evidence type="ECO:0000313" key="2">
    <source>
        <dbReference type="EMBL" id="GFS38769.1"/>
    </source>
</evidence>
<dbReference type="EMBL" id="BMAV01025134">
    <property type="protein sequence ID" value="GFS38769.1"/>
    <property type="molecule type" value="Genomic_DNA"/>
</dbReference>
<feature type="transmembrane region" description="Helical" evidence="1">
    <location>
        <begin position="18"/>
        <end position="37"/>
    </location>
</feature>
<feature type="transmembrane region" description="Helical" evidence="1">
    <location>
        <begin position="60"/>
        <end position="81"/>
    </location>
</feature>
<dbReference type="AlphaFoldDB" id="A0A8X6MBZ2"/>
<gene>
    <name evidence="2" type="primary">AVEN_238246_1</name>
    <name evidence="2" type="ORF">TNIN_264031</name>
</gene>
<feature type="transmembrane region" description="Helical" evidence="1">
    <location>
        <begin position="113"/>
        <end position="135"/>
    </location>
</feature>
<accession>A0A8X6MBZ2</accession>
<protein>
    <submittedName>
        <fullName evidence="2">Uncharacterized protein</fullName>
    </submittedName>
</protein>
<keyword evidence="1" id="KW-1133">Transmembrane helix</keyword>
<proteinExistence type="predicted"/>